<protein>
    <submittedName>
        <fullName evidence="2">Aspartyl/asparaginyl beta-hydroxylase domain-containing protein</fullName>
    </submittedName>
</protein>
<comment type="caution">
    <text evidence="2">The sequence shown here is derived from an EMBL/GenBank/DDBJ whole genome shotgun (WGS) entry which is preliminary data.</text>
</comment>
<keyword evidence="3" id="KW-1185">Reference proteome</keyword>
<evidence type="ECO:0000313" key="2">
    <source>
        <dbReference type="EMBL" id="MFC6646287.1"/>
    </source>
</evidence>
<dbReference type="EMBL" id="JBHSWI010000001">
    <property type="protein sequence ID" value="MFC6646287.1"/>
    <property type="molecule type" value="Genomic_DNA"/>
</dbReference>
<organism evidence="2 3">
    <name type="scientific">Granulicella cerasi</name>
    <dbReference type="NCBI Taxonomy" id="741063"/>
    <lineage>
        <taxon>Bacteria</taxon>
        <taxon>Pseudomonadati</taxon>
        <taxon>Acidobacteriota</taxon>
        <taxon>Terriglobia</taxon>
        <taxon>Terriglobales</taxon>
        <taxon>Acidobacteriaceae</taxon>
        <taxon>Granulicella</taxon>
    </lineage>
</organism>
<evidence type="ECO:0000259" key="1">
    <source>
        <dbReference type="Pfam" id="PF05118"/>
    </source>
</evidence>
<dbReference type="InterPro" id="IPR007803">
    <property type="entry name" value="Asp/Arg/Pro-Hydrxlase"/>
</dbReference>
<dbReference type="InterPro" id="IPR027443">
    <property type="entry name" value="IPNS-like_sf"/>
</dbReference>
<reference evidence="3" key="1">
    <citation type="journal article" date="2019" name="Int. J. Syst. Evol. Microbiol.">
        <title>The Global Catalogue of Microorganisms (GCM) 10K type strain sequencing project: providing services to taxonomists for standard genome sequencing and annotation.</title>
        <authorList>
            <consortium name="The Broad Institute Genomics Platform"/>
            <consortium name="The Broad Institute Genome Sequencing Center for Infectious Disease"/>
            <person name="Wu L."/>
            <person name="Ma J."/>
        </authorList>
    </citation>
    <scope>NUCLEOTIDE SEQUENCE [LARGE SCALE GENOMIC DNA]</scope>
    <source>
        <strain evidence="3">CGMCC 1.16026</strain>
    </source>
</reference>
<sequence>MLRWTRLPFDFDVAPLQAEVGSIVEEQWVPHFNTHDYDGQWSSVSLRSASGRAEEIVPQSSSGEYLDTPLMAAMPALAAVVRQFQMPLKAVRLLRLHAGSRVKEHRDYDLGMDAGELRFHVPIITSDAVEFIVADRQLPLRAGESWYVDFSQPHRIFNGGTEHRVHLVIDGQLNAWADELLQTAVREIATPTSVPRGIEAFQAFSEMLQQDKPLRAALMQHRSPPELVAAVAAAAVERGFALDEDDVNSVLRAHRADWISRVAIL</sequence>
<dbReference type="RefSeq" id="WP_263369974.1">
    <property type="nucleotide sequence ID" value="NZ_JAGSYD010000001.1"/>
</dbReference>
<dbReference type="Proteomes" id="UP001596391">
    <property type="component" value="Unassembled WGS sequence"/>
</dbReference>
<name>A0ABW1ZA06_9BACT</name>
<dbReference type="Pfam" id="PF05118">
    <property type="entry name" value="Asp_Arg_Hydrox"/>
    <property type="match status" value="1"/>
</dbReference>
<evidence type="ECO:0000313" key="3">
    <source>
        <dbReference type="Proteomes" id="UP001596391"/>
    </source>
</evidence>
<dbReference type="Gene3D" id="2.60.120.330">
    <property type="entry name" value="B-lactam Antibiotic, Isopenicillin N Synthase, Chain"/>
    <property type="match status" value="1"/>
</dbReference>
<dbReference type="SUPFAM" id="SSF51197">
    <property type="entry name" value="Clavaminate synthase-like"/>
    <property type="match status" value="1"/>
</dbReference>
<proteinExistence type="predicted"/>
<accession>A0ABW1ZA06</accession>
<feature type="domain" description="Aspartyl/asparaginy/proline hydroxylase" evidence="1">
    <location>
        <begin position="17"/>
        <end position="170"/>
    </location>
</feature>
<gene>
    <name evidence="2" type="ORF">ACFQBQ_11965</name>
</gene>